<sequence>MWTLLSPPQTQTLLRTSITTWGRRTTKTATISLSVKCQQQETSLQQKTQEDGIPADDVKFLAKFKSRHNYIRVLEVSRKADHPFRGSRLLLLDAPGNIHSITFPNTPLTNTYFDVFATLPPILPPGPIAILGFGAGSAARALLDLYPDVILHGWELDQSVLDVAREFFSLRRIERENKDRLFVYVGNALNASVRNGFAGIIVDLFAKGCVIPELQDVATWRKMKGLLREGGRVMVNVGGTCVEAESKMRDGKVVMEETLRAMKAVFGEKLFVLSLGNRRDDSSVAVTGEWPDGDAWKKGLPDPLRYYVDLWKPYSGKLAI</sequence>
<dbReference type="InterPro" id="IPR029063">
    <property type="entry name" value="SAM-dependent_MTases_sf"/>
</dbReference>
<organism evidence="2 3">
    <name type="scientific">Stylosanthes scabra</name>
    <dbReference type="NCBI Taxonomy" id="79078"/>
    <lineage>
        <taxon>Eukaryota</taxon>
        <taxon>Viridiplantae</taxon>
        <taxon>Streptophyta</taxon>
        <taxon>Embryophyta</taxon>
        <taxon>Tracheophyta</taxon>
        <taxon>Spermatophyta</taxon>
        <taxon>Magnoliopsida</taxon>
        <taxon>eudicotyledons</taxon>
        <taxon>Gunneridae</taxon>
        <taxon>Pentapetalae</taxon>
        <taxon>rosids</taxon>
        <taxon>fabids</taxon>
        <taxon>Fabales</taxon>
        <taxon>Fabaceae</taxon>
        <taxon>Papilionoideae</taxon>
        <taxon>50 kb inversion clade</taxon>
        <taxon>dalbergioids sensu lato</taxon>
        <taxon>Dalbergieae</taxon>
        <taxon>Pterocarpus clade</taxon>
        <taxon>Stylosanthes</taxon>
    </lineage>
</organism>
<dbReference type="PANTHER" id="PTHR43317">
    <property type="entry name" value="THERMOSPERMINE SYNTHASE ACAULIS5"/>
    <property type="match status" value="1"/>
</dbReference>
<protein>
    <submittedName>
        <fullName evidence="2">Uncharacterized protein</fullName>
    </submittedName>
</protein>
<comment type="caution">
    <text evidence="2">The sequence shown here is derived from an EMBL/GenBank/DDBJ whole genome shotgun (WGS) entry which is preliminary data.</text>
</comment>
<keyword evidence="3" id="KW-1185">Reference proteome</keyword>
<evidence type="ECO:0000313" key="2">
    <source>
        <dbReference type="EMBL" id="MED6217843.1"/>
    </source>
</evidence>
<proteinExistence type="predicted"/>
<reference evidence="2 3" key="1">
    <citation type="journal article" date="2023" name="Plants (Basel)">
        <title>Bridging the Gap: Combining Genomics and Transcriptomics Approaches to Understand Stylosanthes scabra, an Orphan Legume from the Brazilian Caatinga.</title>
        <authorList>
            <person name="Ferreira-Neto J.R.C."/>
            <person name="da Silva M.D."/>
            <person name="Binneck E."/>
            <person name="de Melo N.F."/>
            <person name="da Silva R.H."/>
            <person name="de Melo A.L.T.M."/>
            <person name="Pandolfi V."/>
            <person name="Bustamante F.O."/>
            <person name="Brasileiro-Vidal A.C."/>
            <person name="Benko-Iseppon A.M."/>
        </authorList>
    </citation>
    <scope>NUCLEOTIDE SEQUENCE [LARGE SCALE GENOMIC DNA]</scope>
    <source>
        <tissue evidence="2">Leaves</tissue>
    </source>
</reference>
<dbReference type="Proteomes" id="UP001341840">
    <property type="component" value="Unassembled WGS sequence"/>
</dbReference>
<dbReference type="EMBL" id="JASCZI010271930">
    <property type="protein sequence ID" value="MED6217843.1"/>
    <property type="molecule type" value="Genomic_DNA"/>
</dbReference>
<evidence type="ECO:0000256" key="1">
    <source>
        <dbReference type="ARBA" id="ARBA00023115"/>
    </source>
</evidence>
<evidence type="ECO:0000313" key="3">
    <source>
        <dbReference type="Proteomes" id="UP001341840"/>
    </source>
</evidence>
<keyword evidence="1" id="KW-0620">Polyamine biosynthesis</keyword>
<dbReference type="Gene3D" id="3.40.50.150">
    <property type="entry name" value="Vaccinia Virus protein VP39"/>
    <property type="match status" value="1"/>
</dbReference>
<gene>
    <name evidence="2" type="ORF">PIB30_021320</name>
</gene>
<dbReference type="SUPFAM" id="SSF53335">
    <property type="entry name" value="S-adenosyl-L-methionine-dependent methyltransferases"/>
    <property type="match status" value="1"/>
</dbReference>
<accession>A0ABU6Z958</accession>
<dbReference type="PANTHER" id="PTHR43317:SF1">
    <property type="entry name" value="THERMOSPERMINE SYNTHASE ACAULIS5"/>
    <property type="match status" value="1"/>
</dbReference>
<name>A0ABU6Z958_9FABA</name>